<feature type="compositionally biased region" description="Polar residues" evidence="1">
    <location>
        <begin position="282"/>
        <end position="293"/>
    </location>
</feature>
<organism evidence="2 3">
    <name type="scientific">Imshaugia aleurites</name>
    <dbReference type="NCBI Taxonomy" id="172621"/>
    <lineage>
        <taxon>Eukaryota</taxon>
        <taxon>Fungi</taxon>
        <taxon>Dikarya</taxon>
        <taxon>Ascomycota</taxon>
        <taxon>Pezizomycotina</taxon>
        <taxon>Lecanoromycetes</taxon>
        <taxon>OSLEUM clade</taxon>
        <taxon>Lecanoromycetidae</taxon>
        <taxon>Lecanorales</taxon>
        <taxon>Lecanorineae</taxon>
        <taxon>Parmeliaceae</taxon>
        <taxon>Imshaugia</taxon>
    </lineage>
</organism>
<proteinExistence type="predicted"/>
<accession>A0A8H3ENE7</accession>
<dbReference type="EMBL" id="CAJPDT010000005">
    <property type="protein sequence ID" value="CAF9909147.1"/>
    <property type="molecule type" value="Genomic_DNA"/>
</dbReference>
<keyword evidence="3" id="KW-1185">Reference proteome</keyword>
<evidence type="ECO:0000313" key="3">
    <source>
        <dbReference type="Proteomes" id="UP000664534"/>
    </source>
</evidence>
<dbReference type="Proteomes" id="UP000664534">
    <property type="component" value="Unassembled WGS sequence"/>
</dbReference>
<sequence>MDDRKLAAICRHELLLVDDKVVARLIREVRKLQDDSNDIYAMLIKDQRINAREIMSGIMLAWTYVEGLDDLGPGQRFFWQGKVSHPDALIWPKDKKKIVAGVEKLFIELQDYSKFDRQKRESRATPKVYNEADAGENPSPPAARSTIRLPTKQGRRRDVQIENNATPGPSHPVPIAQDTKLGEGASGQKEGPKKVASKGFHNAEPSTQLVGSITDESTKESPSRKRALTPPYIPEKGLHQTRPAFGYKNVSQEGARALRSHALKIDNSEQTPRTNPVMPLGSKTSSVKANPNGVSGKKGSSILPAERSEGSHIDTPNSTPILKGRVPSLPNSLLTRGQAAKAIDSGSPALEDNFANREASLSIAPSSNGPAVAAIARGPESVHQIALRRNDVRKADSEGVD</sequence>
<evidence type="ECO:0000256" key="1">
    <source>
        <dbReference type="SAM" id="MobiDB-lite"/>
    </source>
</evidence>
<feature type="region of interest" description="Disordered" evidence="1">
    <location>
        <begin position="263"/>
        <end position="330"/>
    </location>
</feature>
<reference evidence="2" key="1">
    <citation type="submission" date="2021-03" db="EMBL/GenBank/DDBJ databases">
        <authorList>
            <person name="Tagirdzhanova G."/>
        </authorList>
    </citation>
    <scope>NUCLEOTIDE SEQUENCE</scope>
</reference>
<feature type="region of interest" description="Disordered" evidence="1">
    <location>
        <begin position="117"/>
        <end position="239"/>
    </location>
</feature>
<gene>
    <name evidence="2" type="ORF">IMSHALPRED_007628</name>
</gene>
<dbReference type="OrthoDB" id="10441516at2759"/>
<feature type="compositionally biased region" description="Polar residues" evidence="1">
    <location>
        <begin position="204"/>
        <end position="215"/>
    </location>
</feature>
<protein>
    <submittedName>
        <fullName evidence="2">Uncharacterized protein</fullName>
    </submittedName>
</protein>
<dbReference type="AlphaFoldDB" id="A0A8H3ENE7"/>
<comment type="caution">
    <text evidence="2">The sequence shown here is derived from an EMBL/GenBank/DDBJ whole genome shotgun (WGS) entry which is preliminary data.</text>
</comment>
<name>A0A8H3ENE7_9LECA</name>
<evidence type="ECO:0000313" key="2">
    <source>
        <dbReference type="EMBL" id="CAF9909147.1"/>
    </source>
</evidence>